<feature type="domain" description="Enoyl-CoA hydratase/isomerase" evidence="3">
    <location>
        <begin position="52"/>
        <end position="361"/>
    </location>
</feature>
<comment type="caution">
    <text evidence="4">The sequence shown here is derived from an EMBL/GenBank/DDBJ whole genome shotgun (WGS) entry which is preliminary data.</text>
</comment>
<comment type="pathway">
    <text evidence="2">Amino-acid degradation; L-valine degradation.</text>
</comment>
<comment type="catalytic activity">
    <reaction evidence="2">
        <text>3-hydroxy-2-methylpropanoyl-CoA + H2O = 3-hydroxy-2-methylpropanoate + CoA + H(+)</text>
        <dbReference type="Rhea" id="RHEA:20888"/>
        <dbReference type="ChEBI" id="CHEBI:11805"/>
        <dbReference type="ChEBI" id="CHEBI:15377"/>
        <dbReference type="ChEBI" id="CHEBI:15378"/>
        <dbReference type="ChEBI" id="CHEBI:57287"/>
        <dbReference type="ChEBI" id="CHEBI:57340"/>
        <dbReference type="EC" id="3.1.2.4"/>
    </reaction>
</comment>
<dbReference type="InterPro" id="IPR032259">
    <property type="entry name" value="HIBYL-CoA-H"/>
</dbReference>
<name>A0A8X8AKZ7_POPTO</name>
<keyword evidence="1 2" id="KW-0378">Hydrolase</keyword>
<dbReference type="CDD" id="cd06558">
    <property type="entry name" value="crotonase-like"/>
    <property type="match status" value="1"/>
</dbReference>
<dbReference type="OrthoDB" id="16820at2759"/>
<dbReference type="GO" id="GO:0003860">
    <property type="term" value="F:3-hydroxyisobutyryl-CoA hydrolase activity"/>
    <property type="evidence" value="ECO:0007669"/>
    <property type="project" value="UniProtKB-UniRule"/>
</dbReference>
<accession>A0A8X8AKZ7</accession>
<dbReference type="Pfam" id="PF16113">
    <property type="entry name" value="ECH_2"/>
    <property type="match status" value="1"/>
</dbReference>
<dbReference type="EMBL" id="JAAWWB010000002">
    <property type="protein sequence ID" value="KAG6788756.1"/>
    <property type="molecule type" value="Genomic_DNA"/>
</dbReference>
<comment type="function">
    <text evidence="2">Hydrolyzes 3-hydroxyisobutyryl-CoA (HIBYL-CoA), a saline catabolite. Has high activity toward isobutyryl-CoA. Could be an isobutyryl-CoA dehydrogenase that functions in valine catabolism.</text>
</comment>
<dbReference type="PANTHER" id="PTHR43176:SF10">
    <property type="entry name" value="3-HYDROXYISOBUTYRYL-COA HYDROLASE"/>
    <property type="match status" value="1"/>
</dbReference>
<dbReference type="InterPro" id="IPR045004">
    <property type="entry name" value="ECH_dom"/>
</dbReference>
<evidence type="ECO:0000259" key="3">
    <source>
        <dbReference type="Pfam" id="PF16113"/>
    </source>
</evidence>
<dbReference type="GO" id="GO:0006574">
    <property type="term" value="P:L-valine catabolic process"/>
    <property type="evidence" value="ECO:0007669"/>
    <property type="project" value="UniProtKB-UniRule"/>
</dbReference>
<dbReference type="EC" id="3.1.2.4" evidence="2"/>
<dbReference type="AlphaFoldDB" id="A0A8X8AKZ7"/>
<sequence>MQQSFKVLKSALNKTTPFSFLRRTLSSSLNNAANSCEDLENSVLVERGTNSRVVILNRPNVLNALTAPMGHRLAKLYESWANDPLVDFIVLKGNGRAFCAGGDVVRLYRLINEASSSTKVAILDGITMGGGAGISVHGSFRIATDRTLDLCFDAYFLSLAFIVQKRWLPCFHGEYLGLTGDTLSGEEMLACGLATHYSPNASVPLIEEQLGKLAAKDFSVMETFLTRFGQTANPSERSVLHRMNTLNKCFGHATVEEIVDSLESEAARTKDDWCISTVRKLREAPPLSLKVSLRSIREGRFRTLEQCLDREYRMTLRAISRQISNDFCEGVRARLVDKCFPPKWYPPCLEQVPEDMVDAYFALPDAYEPGLELPSK</sequence>
<evidence type="ECO:0000256" key="1">
    <source>
        <dbReference type="ARBA" id="ARBA00022801"/>
    </source>
</evidence>
<evidence type="ECO:0000313" key="5">
    <source>
        <dbReference type="Proteomes" id="UP000886885"/>
    </source>
</evidence>
<dbReference type="PANTHER" id="PTHR43176">
    <property type="entry name" value="3-HYDROXYISOBUTYRYL-COA HYDROLASE-RELATED"/>
    <property type="match status" value="1"/>
</dbReference>
<proteinExistence type="inferred from homology"/>
<keyword evidence="5" id="KW-1185">Reference proteome</keyword>
<protein>
    <recommendedName>
        <fullName evidence="2">3-hydroxyisobutyryl-CoA hydrolase</fullName>
        <shortName evidence="2">HIB-CoA hydrolase</shortName>
        <shortName evidence="2">HIBYL-CoA-H</shortName>
        <ecNumber evidence="2">3.1.2.4</ecNumber>
    </recommendedName>
    <alternativeName>
        <fullName evidence="2">3-hydroxyisobutyryl-coenzyme A hydrolase</fullName>
    </alternativeName>
</protein>
<gene>
    <name evidence="4" type="ORF">POTOM_004833</name>
</gene>
<organism evidence="4 5">
    <name type="scientific">Populus tomentosa</name>
    <name type="common">Chinese white poplar</name>
    <dbReference type="NCBI Taxonomy" id="118781"/>
    <lineage>
        <taxon>Eukaryota</taxon>
        <taxon>Viridiplantae</taxon>
        <taxon>Streptophyta</taxon>
        <taxon>Embryophyta</taxon>
        <taxon>Tracheophyta</taxon>
        <taxon>Spermatophyta</taxon>
        <taxon>Magnoliopsida</taxon>
        <taxon>eudicotyledons</taxon>
        <taxon>Gunneridae</taxon>
        <taxon>Pentapetalae</taxon>
        <taxon>rosids</taxon>
        <taxon>fabids</taxon>
        <taxon>Malpighiales</taxon>
        <taxon>Salicaceae</taxon>
        <taxon>Saliceae</taxon>
        <taxon>Populus</taxon>
    </lineage>
</organism>
<dbReference type="Proteomes" id="UP000886885">
    <property type="component" value="Chromosome 1D"/>
</dbReference>
<evidence type="ECO:0000313" key="4">
    <source>
        <dbReference type="EMBL" id="KAG6788756.1"/>
    </source>
</evidence>
<comment type="similarity">
    <text evidence="2">Belongs to the enoyl-CoA hydratase/isomerase family.</text>
</comment>
<evidence type="ECO:0000256" key="2">
    <source>
        <dbReference type="RuleBase" id="RU369070"/>
    </source>
</evidence>
<reference evidence="4" key="1">
    <citation type="journal article" date="2020" name="bioRxiv">
        <title>Hybrid origin of Populus tomentosa Carr. identified through genome sequencing and phylogenomic analysis.</title>
        <authorList>
            <person name="An X."/>
            <person name="Gao K."/>
            <person name="Chen Z."/>
            <person name="Li J."/>
            <person name="Yang X."/>
            <person name="Yang X."/>
            <person name="Zhou J."/>
            <person name="Guo T."/>
            <person name="Zhao T."/>
            <person name="Huang S."/>
            <person name="Miao D."/>
            <person name="Khan W.U."/>
            <person name="Rao P."/>
            <person name="Ye M."/>
            <person name="Lei B."/>
            <person name="Liao W."/>
            <person name="Wang J."/>
            <person name="Ji L."/>
            <person name="Li Y."/>
            <person name="Guo B."/>
            <person name="Mustafa N.S."/>
            <person name="Li S."/>
            <person name="Yun Q."/>
            <person name="Keller S.R."/>
            <person name="Mao J."/>
            <person name="Zhang R."/>
            <person name="Strauss S.H."/>
        </authorList>
    </citation>
    <scope>NUCLEOTIDE SEQUENCE</scope>
    <source>
        <strain evidence="4">GM15</strain>
        <tissue evidence="4">Leaf</tissue>
    </source>
</reference>